<proteinExistence type="predicted"/>
<evidence type="ECO:0000313" key="2">
    <source>
        <dbReference type="EMBL" id="CAA6813691.1"/>
    </source>
</evidence>
<keyword evidence="1" id="KW-0175">Coiled coil</keyword>
<gene>
    <name evidence="2" type="ORF">HELGO_WM41617</name>
</gene>
<dbReference type="InterPro" id="IPR007139">
    <property type="entry name" value="DUF349"/>
</dbReference>
<protein>
    <recommendedName>
        <fullName evidence="3">DUF349 domain-containing protein</fullName>
    </recommendedName>
</protein>
<dbReference type="EMBL" id="CACVAV010000222">
    <property type="protein sequence ID" value="CAA6813691.1"/>
    <property type="molecule type" value="Genomic_DNA"/>
</dbReference>
<organism evidence="2">
    <name type="scientific">uncultured Thiotrichaceae bacterium</name>
    <dbReference type="NCBI Taxonomy" id="298394"/>
    <lineage>
        <taxon>Bacteria</taxon>
        <taxon>Pseudomonadati</taxon>
        <taxon>Pseudomonadota</taxon>
        <taxon>Gammaproteobacteria</taxon>
        <taxon>Thiotrichales</taxon>
        <taxon>Thiotrichaceae</taxon>
        <taxon>environmental samples</taxon>
    </lineage>
</organism>
<dbReference type="Pfam" id="PF03993">
    <property type="entry name" value="DUF349"/>
    <property type="match status" value="2"/>
</dbReference>
<reference evidence="2" key="1">
    <citation type="submission" date="2020-01" db="EMBL/GenBank/DDBJ databases">
        <authorList>
            <person name="Meier V. D."/>
            <person name="Meier V D."/>
        </authorList>
    </citation>
    <scope>NUCLEOTIDE SEQUENCE</scope>
    <source>
        <strain evidence="2">HLG_WM_MAG_08</strain>
    </source>
</reference>
<evidence type="ECO:0008006" key="3">
    <source>
        <dbReference type="Google" id="ProtNLM"/>
    </source>
</evidence>
<name>A0A6S6TE95_9GAMM</name>
<dbReference type="AlphaFoldDB" id="A0A6S6TE95"/>
<accession>A0A6S6TE95</accession>
<sequence length="906" mass="104416">MLGGLFKPKWQHSNARIRMQALSSLGSDSAELIQLVQSDPNTGVRLEAIAYLTDLPVLLQLGKRTDSIGERARLRLLGLVAHDNSQDAMLVEVFDWLMANPTLVETIARDAQRAPVLRQLAIEQLDDENLLFKIASEDVSRELQYLAASRLQDQDKLKQLEKTQGRNNKKLRLLLKERMTAFQQKEALHQALESMAVDLEALGLSGHWAQEKTQHRVLVQSWQKTVAEAADTDIPAVLDKRFRDAETVFLGRLGKYEKQQAELEPLRAVFLAYLQDAEVLQQTLNERPEELTLSMLDQKLEQWQERWVSAEPLPDEEQQEALNQRWMAAYVALVDKRDTAANDLGAVDSLRRCCSRAESMRKGKRPLQAKQLTALQSEWVQIKRPGLASDVITELESRFHQSMDSLNARLQREAEEREEKLRQMKAELDQMEADLEQEKYGEAIDLHRNISMRLKELGSLDEQSKRGIEQRLRAAAPMVMEFKDWRRWGTDQAREHLIETAQRLENDDSMEPEQRAKEIKALREEWRKLAQMEPGQQRKQWKDFDQKVTAAYEPSKQHFAEQAKQRNEHLQQREAICAQLETMKTETDWSTVDWKAQYAVINERRKDWKKCGTVGHKDWKSVNQRFNDAMDGLEEHLKAERERNFKERQRLMERSVALAEMDDVQAAVSEAKSLQADWQITIPSRPREEQKLWKQFRGPIDAVFARLKDDRQSQRSETDERIQQKDAVCAKLEGLLQLSDEEFIPAARELGELRSAFDGLRDIPRAVLRQLEERFSSAEQAVLNKQEQLRRTIRLAKLDVLAARSAEIKGAGSVVSDDATQIEGETLCLQMEILLDIDTPAAFQQARMEYQIAQMRDAMCSPNERQDIREQGLELLAGWYKLGAMPAEALAQQQARIDVVRQAIAK</sequence>
<feature type="coiled-coil region" evidence="1">
    <location>
        <begin position="400"/>
        <end position="441"/>
    </location>
</feature>
<evidence type="ECO:0000256" key="1">
    <source>
        <dbReference type="SAM" id="Coils"/>
    </source>
</evidence>